<evidence type="ECO:0000313" key="4">
    <source>
        <dbReference type="Proteomes" id="UP000575241"/>
    </source>
</evidence>
<evidence type="ECO:0000256" key="1">
    <source>
        <dbReference type="ARBA" id="ARBA00022801"/>
    </source>
</evidence>
<gene>
    <name evidence="3" type="ORF">HNP52_003483</name>
</gene>
<protein>
    <submittedName>
        <fullName evidence="3">Acetyl esterase/lipase</fullName>
    </submittedName>
</protein>
<dbReference type="SUPFAM" id="SSF53474">
    <property type="entry name" value="alpha/beta-Hydrolases"/>
    <property type="match status" value="1"/>
</dbReference>
<accession>A0A7W7NTY0</accession>
<proteinExistence type="predicted"/>
<evidence type="ECO:0000259" key="2">
    <source>
        <dbReference type="Pfam" id="PF20434"/>
    </source>
</evidence>
<dbReference type="InterPro" id="IPR029058">
    <property type="entry name" value="AB_hydrolase_fold"/>
</dbReference>
<evidence type="ECO:0000313" key="3">
    <source>
        <dbReference type="EMBL" id="MBB4840391.1"/>
    </source>
</evidence>
<sequence>MDRRDLLAAAGIAGPLLPLAARASAPPPAGPAIPDASFPLWPGEAPGLLDKALQDHVVVRNPDPAFPDRAMDHIRTPRLDVFRAKEPKGAAMLVIPGGGYARVVVDKEGYELGPWLAARGITAFVLFYRLPGDPWQDPSNVALADAQRAMRLIRHQAAKWKVDPKRVGAMGFSAGGHLCADLATRFDRKVYAPVDAADALDARPILAAPTYPVVSMDPGFAHMGSRTQLIGKDPKPELAAEHSPERQVTPNTPPCFLCHAEDDATVPVQNALALRSALVAAKVPVETHLFEQGGHGFGWGKRTEGKPAHLWPELFLAWAKGHGLLG</sequence>
<dbReference type="EMBL" id="JACHLN010000003">
    <property type="protein sequence ID" value="MBB4840391.1"/>
    <property type="molecule type" value="Genomic_DNA"/>
</dbReference>
<reference evidence="3 4" key="1">
    <citation type="submission" date="2020-08" db="EMBL/GenBank/DDBJ databases">
        <title>Functional genomics of gut bacteria from endangered species of beetles.</title>
        <authorList>
            <person name="Carlos-Shanley C."/>
        </authorList>
    </citation>
    <scope>NUCLEOTIDE SEQUENCE [LARGE SCALE GENOMIC DNA]</scope>
    <source>
        <strain evidence="3 4">S00224</strain>
    </source>
</reference>
<dbReference type="AlphaFoldDB" id="A0A7W7NTY0"/>
<dbReference type="RefSeq" id="WP_184168857.1">
    <property type="nucleotide sequence ID" value="NZ_JACHLN010000003.1"/>
</dbReference>
<dbReference type="InterPro" id="IPR049492">
    <property type="entry name" value="BD-FAE-like_dom"/>
</dbReference>
<feature type="domain" description="BD-FAE-like" evidence="2">
    <location>
        <begin position="79"/>
        <end position="278"/>
    </location>
</feature>
<organism evidence="3 4">
    <name type="scientific">Sphingomonas kyeonggiensis</name>
    <dbReference type="NCBI Taxonomy" id="1268553"/>
    <lineage>
        <taxon>Bacteria</taxon>
        <taxon>Pseudomonadati</taxon>
        <taxon>Pseudomonadota</taxon>
        <taxon>Alphaproteobacteria</taxon>
        <taxon>Sphingomonadales</taxon>
        <taxon>Sphingomonadaceae</taxon>
        <taxon>Sphingomonas</taxon>
    </lineage>
</organism>
<dbReference type="Pfam" id="PF20434">
    <property type="entry name" value="BD-FAE"/>
    <property type="match status" value="1"/>
</dbReference>
<dbReference type="PANTHER" id="PTHR48081:SF6">
    <property type="entry name" value="PEPTIDASE S9 PROLYL OLIGOPEPTIDASE CATALYTIC DOMAIN-CONTAINING PROTEIN"/>
    <property type="match status" value="1"/>
</dbReference>
<keyword evidence="1" id="KW-0378">Hydrolase</keyword>
<name>A0A7W7NTY0_9SPHN</name>
<dbReference type="InterPro" id="IPR050300">
    <property type="entry name" value="GDXG_lipolytic_enzyme"/>
</dbReference>
<dbReference type="PANTHER" id="PTHR48081">
    <property type="entry name" value="AB HYDROLASE SUPERFAMILY PROTEIN C4A8.06C"/>
    <property type="match status" value="1"/>
</dbReference>
<comment type="caution">
    <text evidence="3">The sequence shown here is derived from an EMBL/GenBank/DDBJ whole genome shotgun (WGS) entry which is preliminary data.</text>
</comment>
<keyword evidence="4" id="KW-1185">Reference proteome</keyword>
<dbReference type="GO" id="GO:0016787">
    <property type="term" value="F:hydrolase activity"/>
    <property type="evidence" value="ECO:0007669"/>
    <property type="project" value="UniProtKB-KW"/>
</dbReference>
<dbReference type="Proteomes" id="UP000575241">
    <property type="component" value="Unassembled WGS sequence"/>
</dbReference>
<dbReference type="Gene3D" id="3.40.50.1820">
    <property type="entry name" value="alpha/beta hydrolase"/>
    <property type="match status" value="1"/>
</dbReference>